<dbReference type="InterPro" id="IPR051312">
    <property type="entry name" value="Diverse_Substr_Oxidored"/>
</dbReference>
<comment type="caution">
    <text evidence="2">The sequence shown here is derived from an EMBL/GenBank/DDBJ whole genome shotgun (WGS) entry which is preliminary data.</text>
</comment>
<dbReference type="SUPFAM" id="SSF56176">
    <property type="entry name" value="FAD-binding/transporter-associated domain-like"/>
    <property type="match status" value="1"/>
</dbReference>
<evidence type="ECO:0000313" key="2">
    <source>
        <dbReference type="EMBL" id="MEE7459577.1"/>
    </source>
</evidence>
<gene>
    <name evidence="2" type="ORF">MRSR164_23140</name>
</gene>
<dbReference type="InterPro" id="IPR002346">
    <property type="entry name" value="Mopterin_DH_FAD-bd"/>
</dbReference>
<dbReference type="Pfam" id="PF00941">
    <property type="entry name" value="FAD_binding_5"/>
    <property type="match status" value="1"/>
</dbReference>
<accession>A0ABU7TFY0</accession>
<evidence type="ECO:0000259" key="1">
    <source>
        <dbReference type="PROSITE" id="PS51387"/>
    </source>
</evidence>
<dbReference type="Proteomes" id="UP001349262">
    <property type="component" value="Unassembled WGS sequence"/>
</dbReference>
<keyword evidence="3" id="KW-1185">Reference proteome</keyword>
<reference evidence="2 3" key="1">
    <citation type="journal article" date="2012" name="Genet. Mol. Biol.">
        <title>Analysis of 16S rRNA and mxaF genes revealing insights into Methylobacterium niche-specific plant association.</title>
        <authorList>
            <person name="Dourado M.N."/>
            <person name="Andreote F.D."/>
            <person name="Dini-Andreote F."/>
            <person name="Conti R."/>
            <person name="Araujo J.M."/>
            <person name="Araujo W.L."/>
        </authorList>
    </citation>
    <scope>NUCLEOTIDE SEQUENCE [LARGE SCALE GENOMIC DNA]</scope>
    <source>
        <strain evidence="2 3">SR1.6/4</strain>
    </source>
</reference>
<organism evidence="2 3">
    <name type="scientific">Methylobacterium radiotolerans</name>
    <dbReference type="NCBI Taxonomy" id="31998"/>
    <lineage>
        <taxon>Bacteria</taxon>
        <taxon>Pseudomonadati</taxon>
        <taxon>Pseudomonadota</taxon>
        <taxon>Alphaproteobacteria</taxon>
        <taxon>Hyphomicrobiales</taxon>
        <taxon>Methylobacteriaceae</taxon>
        <taxon>Methylobacterium</taxon>
    </lineage>
</organism>
<sequence length="275" mass="28854">MDLNTVDAVLRPGARAELPSWRPGDAWLGGGTWLFSEPQPALHRLIDLAGLGWPPLTATEDGLTIAATCTLAGLDRFEPPAAWSATGLIGPCCRALLGSFKIGNVATVGGNLCLALPAGPMIALTAALDGVCTLWTPEGGERRLGVLDFVEGPQETALRPGEVLRSITLPVQALTRRAAFRRVSLTPGGRSGALVIGTLDAGGAFALTVTASVRRPLRIAFPALPDDGALRAALDDHIPEDAIYDDVHGAPAWRRHMTRELSRAIRGELAGESTP</sequence>
<evidence type="ECO:0000313" key="3">
    <source>
        <dbReference type="Proteomes" id="UP001349262"/>
    </source>
</evidence>
<dbReference type="PROSITE" id="PS51387">
    <property type="entry name" value="FAD_PCMH"/>
    <property type="match status" value="1"/>
</dbReference>
<dbReference type="PANTHER" id="PTHR42659:SF9">
    <property type="entry name" value="XANTHINE DEHYDROGENASE FAD-BINDING SUBUNIT XDHB-RELATED"/>
    <property type="match status" value="1"/>
</dbReference>
<proteinExistence type="predicted"/>
<dbReference type="PANTHER" id="PTHR42659">
    <property type="entry name" value="XANTHINE DEHYDROGENASE SUBUNIT C-RELATED"/>
    <property type="match status" value="1"/>
</dbReference>
<feature type="domain" description="FAD-binding PCMH-type" evidence="1">
    <location>
        <begin position="1"/>
        <end position="174"/>
    </location>
</feature>
<dbReference type="InterPro" id="IPR016169">
    <property type="entry name" value="FAD-bd_PCMH_sub2"/>
</dbReference>
<dbReference type="InterPro" id="IPR036318">
    <property type="entry name" value="FAD-bd_PCMH-like_sf"/>
</dbReference>
<dbReference type="EMBL" id="MLBY01000005">
    <property type="protein sequence ID" value="MEE7459577.1"/>
    <property type="molecule type" value="Genomic_DNA"/>
</dbReference>
<dbReference type="Gene3D" id="3.30.465.10">
    <property type="match status" value="1"/>
</dbReference>
<dbReference type="InterPro" id="IPR016166">
    <property type="entry name" value="FAD-bd_PCMH"/>
</dbReference>
<name>A0ABU7TFY0_9HYPH</name>
<protein>
    <submittedName>
        <fullName evidence="2">FAD-binding molybdopterin dehydrogenase</fullName>
    </submittedName>
</protein>